<dbReference type="EMBL" id="MCFH01000040">
    <property type="protein sequence ID" value="ORX45436.1"/>
    <property type="molecule type" value="Genomic_DNA"/>
</dbReference>
<dbReference type="GO" id="GO:0003755">
    <property type="term" value="F:peptidyl-prolyl cis-trans isomerase activity"/>
    <property type="evidence" value="ECO:0007669"/>
    <property type="project" value="UniProtKB-KW"/>
</dbReference>
<comment type="caution">
    <text evidence="15">The sequence shown here is derived from an EMBL/GenBank/DDBJ whole genome shotgun (WGS) entry which is preliminary data.</text>
</comment>
<evidence type="ECO:0000259" key="14">
    <source>
        <dbReference type="PROSITE" id="PS51698"/>
    </source>
</evidence>
<evidence type="ECO:0000259" key="13">
    <source>
        <dbReference type="PROSITE" id="PS50072"/>
    </source>
</evidence>
<dbReference type="Pfam" id="PF00160">
    <property type="entry name" value="Pro_isomerase"/>
    <property type="match status" value="1"/>
</dbReference>
<dbReference type="CDD" id="cd16663">
    <property type="entry name" value="RING-Ubox_PPIL2"/>
    <property type="match status" value="1"/>
</dbReference>
<dbReference type="AlphaFoldDB" id="A0A1Y1V312"/>
<dbReference type="PROSITE" id="PS50072">
    <property type="entry name" value="CSA_PPIASE_2"/>
    <property type="match status" value="1"/>
</dbReference>
<dbReference type="FunFam" id="2.40.100.10:FF:000014">
    <property type="entry name" value="Peptidyl-prolyl cis-trans isomerase cyp65"/>
    <property type="match status" value="1"/>
</dbReference>
<keyword evidence="7" id="KW-0833">Ubl conjugation pathway</keyword>
<dbReference type="InterPro" id="IPR003613">
    <property type="entry name" value="Ubox_domain"/>
</dbReference>
<dbReference type="InterPro" id="IPR020892">
    <property type="entry name" value="Cyclophilin-type_PPIase_CS"/>
</dbReference>
<evidence type="ECO:0000256" key="4">
    <source>
        <dbReference type="ARBA" id="ARBA00004123"/>
    </source>
</evidence>
<gene>
    <name evidence="15" type="ORF">BCR36DRAFT_333319</name>
</gene>
<feature type="coiled-coil region" evidence="11">
    <location>
        <begin position="435"/>
        <end position="462"/>
    </location>
</feature>
<dbReference type="InterPro" id="IPR029000">
    <property type="entry name" value="Cyclophilin-like_dom_sf"/>
</dbReference>
<organism evidence="15 16">
    <name type="scientific">Piromyces finnis</name>
    <dbReference type="NCBI Taxonomy" id="1754191"/>
    <lineage>
        <taxon>Eukaryota</taxon>
        <taxon>Fungi</taxon>
        <taxon>Fungi incertae sedis</taxon>
        <taxon>Chytridiomycota</taxon>
        <taxon>Chytridiomycota incertae sedis</taxon>
        <taxon>Neocallimastigomycetes</taxon>
        <taxon>Neocallimastigales</taxon>
        <taxon>Neocallimastigaceae</taxon>
        <taxon>Piromyces</taxon>
    </lineage>
</organism>
<dbReference type="PROSITE" id="PS51698">
    <property type="entry name" value="U_BOX"/>
    <property type="match status" value="1"/>
</dbReference>
<dbReference type="STRING" id="1754191.A0A1Y1V312"/>
<dbReference type="InterPro" id="IPR044666">
    <property type="entry name" value="Cyclophilin_A-like"/>
</dbReference>
<evidence type="ECO:0000256" key="12">
    <source>
        <dbReference type="SAM" id="MobiDB-lite"/>
    </source>
</evidence>
<evidence type="ECO:0000256" key="9">
    <source>
        <dbReference type="ARBA" id="ARBA00023235"/>
    </source>
</evidence>
<evidence type="ECO:0000256" key="1">
    <source>
        <dbReference type="ARBA" id="ARBA00000900"/>
    </source>
</evidence>
<dbReference type="GO" id="GO:0071013">
    <property type="term" value="C:catalytic step 2 spliceosome"/>
    <property type="evidence" value="ECO:0007669"/>
    <property type="project" value="TreeGrafter"/>
</dbReference>
<reference evidence="15 16" key="1">
    <citation type="submission" date="2016-08" db="EMBL/GenBank/DDBJ databases">
        <title>Genomes of anaerobic fungi encode conserved fungal cellulosomes for biomass hydrolysis.</title>
        <authorList>
            <consortium name="DOE Joint Genome Institute"/>
            <person name="Haitjema C.H."/>
            <person name="Gilmore S.P."/>
            <person name="Henske J.K."/>
            <person name="Solomon K.V."/>
            <person name="De Groot R."/>
            <person name="Kuo A."/>
            <person name="Mondo S.J."/>
            <person name="Salamov A.A."/>
            <person name="Labutti K."/>
            <person name="Zhao Z."/>
            <person name="Chiniquy J."/>
            <person name="Barry K."/>
            <person name="Brewer H.M."/>
            <person name="Purvine S.O."/>
            <person name="Wright A.T."/>
            <person name="Boxma B."/>
            <person name="Van Alen T."/>
            <person name="Hackstein J.H."/>
            <person name="Baker S.E."/>
            <person name="Grigoriev I.V."/>
            <person name="O'Malley M.A."/>
        </authorList>
    </citation>
    <scope>NUCLEOTIDE SEQUENCE [LARGE SCALE GENOMIC DNA]</scope>
    <source>
        <strain evidence="16">finn</strain>
    </source>
</reference>
<proteinExistence type="inferred from homology"/>
<dbReference type="SUPFAM" id="SSF57850">
    <property type="entry name" value="RING/U-box"/>
    <property type="match status" value="1"/>
</dbReference>
<feature type="domain" description="PPIase cyclophilin-type" evidence="13">
    <location>
        <begin position="284"/>
        <end position="430"/>
    </location>
</feature>
<evidence type="ECO:0000256" key="2">
    <source>
        <dbReference type="ARBA" id="ARBA00000971"/>
    </source>
</evidence>
<comment type="catalytic activity">
    <reaction evidence="2">
        <text>[protein]-peptidylproline (omega=180) = [protein]-peptidylproline (omega=0)</text>
        <dbReference type="Rhea" id="RHEA:16237"/>
        <dbReference type="Rhea" id="RHEA-COMP:10747"/>
        <dbReference type="Rhea" id="RHEA-COMP:10748"/>
        <dbReference type="ChEBI" id="CHEBI:83833"/>
        <dbReference type="ChEBI" id="CHEBI:83834"/>
        <dbReference type="EC" id="5.2.1.8"/>
    </reaction>
</comment>
<keyword evidence="10" id="KW-0539">Nucleus</keyword>
<dbReference type="GO" id="GO:0061630">
    <property type="term" value="F:ubiquitin protein ligase activity"/>
    <property type="evidence" value="ECO:0007669"/>
    <property type="project" value="UniProtKB-EC"/>
</dbReference>
<evidence type="ECO:0000256" key="5">
    <source>
        <dbReference type="ARBA" id="ARBA00007930"/>
    </source>
</evidence>
<comment type="catalytic activity">
    <reaction evidence="1">
        <text>S-ubiquitinyl-[E2 ubiquitin-conjugating enzyme]-L-cysteine + [acceptor protein]-L-lysine = [E2 ubiquitin-conjugating enzyme]-L-cysteine + N(6)-ubiquitinyl-[acceptor protein]-L-lysine.</text>
        <dbReference type="EC" id="2.3.2.27"/>
    </reaction>
</comment>
<evidence type="ECO:0000256" key="3">
    <source>
        <dbReference type="ARBA" id="ARBA00003697"/>
    </source>
</evidence>
<evidence type="ECO:0000256" key="11">
    <source>
        <dbReference type="SAM" id="Coils"/>
    </source>
</evidence>
<evidence type="ECO:0000256" key="6">
    <source>
        <dbReference type="ARBA" id="ARBA00022679"/>
    </source>
</evidence>
<name>A0A1Y1V312_9FUNG</name>
<feature type="compositionally biased region" description="Basic and acidic residues" evidence="12">
    <location>
        <begin position="480"/>
        <end position="489"/>
    </location>
</feature>
<dbReference type="PRINTS" id="PR00153">
    <property type="entry name" value="CSAPPISMRASE"/>
</dbReference>
<reference evidence="15 16" key="2">
    <citation type="submission" date="2016-08" db="EMBL/GenBank/DDBJ databases">
        <title>Pervasive Adenine N6-methylation of Active Genes in Fungi.</title>
        <authorList>
            <consortium name="DOE Joint Genome Institute"/>
            <person name="Mondo S.J."/>
            <person name="Dannebaum R.O."/>
            <person name="Kuo R.C."/>
            <person name="Labutti K."/>
            <person name="Haridas S."/>
            <person name="Kuo A."/>
            <person name="Salamov A."/>
            <person name="Ahrendt S.R."/>
            <person name="Lipzen A."/>
            <person name="Sullivan W."/>
            <person name="Andreopoulos W.B."/>
            <person name="Clum A."/>
            <person name="Lindquist E."/>
            <person name="Daum C."/>
            <person name="Ramamoorthy G.K."/>
            <person name="Gryganskyi A."/>
            <person name="Culley D."/>
            <person name="Magnuson J.K."/>
            <person name="James T.Y."/>
            <person name="O'Malley M.A."/>
            <person name="Stajich J.E."/>
            <person name="Spatafora J.W."/>
            <person name="Visel A."/>
            <person name="Grigoriev I.V."/>
        </authorList>
    </citation>
    <scope>NUCLEOTIDE SEQUENCE [LARGE SCALE GENOMIC DNA]</scope>
    <source>
        <strain evidence="16">finn</strain>
    </source>
</reference>
<protein>
    <submittedName>
        <fullName evidence="15">Cyclophilin-like protein</fullName>
    </submittedName>
</protein>
<feature type="domain" description="U-box" evidence="14">
    <location>
        <begin position="38"/>
        <end position="111"/>
    </location>
</feature>
<dbReference type="Proteomes" id="UP000193719">
    <property type="component" value="Unassembled WGS sequence"/>
</dbReference>
<dbReference type="Gene3D" id="2.40.100.10">
    <property type="entry name" value="Cyclophilin-like"/>
    <property type="match status" value="1"/>
</dbReference>
<comment type="function">
    <text evidence="3">May catalyze the cis-trans isomerization of proline imidic peptide bonds in oligopeptides thereby assisting the folding of proteins. May also function as a chaperone, playing a role in intracellular transport of proteins. May also have a protein ubiquitin ligase activity acting as an E3 ubiquitin protein ligase or as a ubiquitin-ubiquitin ligase promoting elongation of ubiquitin chains on proteins.</text>
</comment>
<dbReference type="GO" id="GO:0006457">
    <property type="term" value="P:protein folding"/>
    <property type="evidence" value="ECO:0007669"/>
    <property type="project" value="InterPro"/>
</dbReference>
<comment type="subcellular location">
    <subcellularLocation>
        <location evidence="4">Nucleus</location>
    </subcellularLocation>
</comment>
<dbReference type="GO" id="GO:0000209">
    <property type="term" value="P:protein polyubiquitination"/>
    <property type="evidence" value="ECO:0007669"/>
    <property type="project" value="TreeGrafter"/>
</dbReference>
<dbReference type="PANTHER" id="PTHR45625:SF1">
    <property type="entry name" value="RING-TYPE E3 UBIQUITIN-PROTEIN LIGASE PPIL2"/>
    <property type="match status" value="1"/>
</dbReference>
<feature type="region of interest" description="Disordered" evidence="12">
    <location>
        <begin position="471"/>
        <end position="501"/>
    </location>
</feature>
<evidence type="ECO:0000256" key="7">
    <source>
        <dbReference type="ARBA" id="ARBA00022786"/>
    </source>
</evidence>
<dbReference type="InterPro" id="IPR013083">
    <property type="entry name" value="Znf_RING/FYVE/PHD"/>
</dbReference>
<accession>A0A1Y1V312</accession>
<keyword evidence="11" id="KW-0175">Coiled coil</keyword>
<dbReference type="PROSITE" id="PS00170">
    <property type="entry name" value="CSA_PPIASE_1"/>
    <property type="match status" value="1"/>
</dbReference>
<dbReference type="PANTHER" id="PTHR45625">
    <property type="entry name" value="PEPTIDYL-PROLYL CIS-TRANS ISOMERASE-RELATED"/>
    <property type="match status" value="1"/>
</dbReference>
<dbReference type="Gene3D" id="3.30.40.10">
    <property type="entry name" value="Zinc/RING finger domain, C3HC4 (zinc finger)"/>
    <property type="match status" value="1"/>
</dbReference>
<sequence length="516" mass="59285">MGRKSDKMYITHSEWSNEFEGGMSFGGCKVRKQKENFKRLPFDCCALSLQPFEHPMCTQDGTIFELMNIVPWLKKYGTSPITGEKLSAKSLIKLNFAKNSKGKYHCPVSFKEFTDNTKIAAIKTTGNVYEYDIIEKLNIKPKYWKDLLTDEPFTRKDIIVLQDPQNLDNKNYTNYYYFKNGMKAISQNDDENDDNINSNEATERILNTVKKSKNSSEIKSSNSSLVASKAKKSYNAAPYSQGKVSASFTSTALNIETKNEYALFDNEEYMFKHIKDKGYCSIKTNYGDLNLELNCKAAPRTCYNFIMLSKKGYYKNVIFHRSIKHFMIQGGDPTGTGRGGESIWKKEFPDEFKSNLSHKGRGVLSMANHGKNTNGSQFFITYRSCTHLDNKHTIFGKLVGGLEVLSKLEAIPTDDQDRPLQEIKIKDVVVFIDPYEKFQEELKLKEQQINETKEKEMKKKENASKFTTTKTGIGKYLPDMSKRKEREDDNPGQYNDYEKLIKKQKSNNNFGDFSSW</sequence>
<dbReference type="InterPro" id="IPR002130">
    <property type="entry name" value="Cyclophilin-type_PPIase_dom"/>
</dbReference>
<dbReference type="OrthoDB" id="407558at2759"/>
<dbReference type="CDD" id="cd01923">
    <property type="entry name" value="cyclophilin_RING"/>
    <property type="match status" value="1"/>
</dbReference>
<keyword evidence="6" id="KW-0808">Transferase</keyword>
<evidence type="ECO:0000256" key="10">
    <source>
        <dbReference type="ARBA" id="ARBA00023242"/>
    </source>
</evidence>
<dbReference type="SMART" id="SM00504">
    <property type="entry name" value="Ubox"/>
    <property type="match status" value="1"/>
</dbReference>
<evidence type="ECO:0000313" key="15">
    <source>
        <dbReference type="EMBL" id="ORX45436.1"/>
    </source>
</evidence>
<dbReference type="FunFam" id="3.30.40.10:FF:000079">
    <property type="entry name" value="Peptidyl-prolyl cis-trans isomerase 2"/>
    <property type="match status" value="1"/>
</dbReference>
<keyword evidence="9" id="KW-0413">Isomerase</keyword>
<dbReference type="InterPro" id="IPR026951">
    <property type="entry name" value="PPIL2_U-box_dom"/>
</dbReference>
<keyword evidence="16" id="KW-1185">Reference proteome</keyword>
<dbReference type="Pfam" id="PF04641">
    <property type="entry name" value="Rtf2"/>
    <property type="match status" value="1"/>
</dbReference>
<keyword evidence="8" id="KW-0697">Rotamase</keyword>
<dbReference type="SUPFAM" id="SSF50891">
    <property type="entry name" value="Cyclophilin-like"/>
    <property type="match status" value="1"/>
</dbReference>
<evidence type="ECO:0000256" key="8">
    <source>
        <dbReference type="ARBA" id="ARBA00023110"/>
    </source>
</evidence>
<comment type="similarity">
    <text evidence="5">Belongs to the cyclophilin-type PPIase family. PPIL2 subfamily.</text>
</comment>
<evidence type="ECO:0000313" key="16">
    <source>
        <dbReference type="Proteomes" id="UP000193719"/>
    </source>
</evidence>